<dbReference type="GO" id="GO:0003700">
    <property type="term" value="F:DNA-binding transcription factor activity"/>
    <property type="evidence" value="ECO:0007669"/>
    <property type="project" value="InterPro"/>
</dbReference>
<evidence type="ECO:0000259" key="5">
    <source>
        <dbReference type="PROSITE" id="PS50931"/>
    </source>
</evidence>
<dbReference type="Pfam" id="PF00126">
    <property type="entry name" value="HTH_1"/>
    <property type="match status" value="1"/>
</dbReference>
<keyword evidence="4" id="KW-0804">Transcription</keyword>
<dbReference type="Pfam" id="PF03466">
    <property type="entry name" value="LysR_substrate"/>
    <property type="match status" value="1"/>
</dbReference>
<dbReference type="Gene3D" id="3.40.190.290">
    <property type="match status" value="1"/>
</dbReference>
<dbReference type="InterPro" id="IPR005119">
    <property type="entry name" value="LysR_subst-bd"/>
</dbReference>
<dbReference type="PANTHER" id="PTHR30126:SF40">
    <property type="entry name" value="HTH-TYPE TRANSCRIPTIONAL REGULATOR GLTR"/>
    <property type="match status" value="1"/>
</dbReference>
<proteinExistence type="inferred from homology"/>
<keyword evidence="3" id="KW-0238">DNA-binding</keyword>
<dbReference type="SUPFAM" id="SSF46785">
    <property type="entry name" value="Winged helix' DNA-binding domain"/>
    <property type="match status" value="1"/>
</dbReference>
<reference evidence="6 7" key="1">
    <citation type="submission" date="2015-12" db="EMBL/GenBank/DDBJ databases">
        <title>Draft Genome Sequence of Desulfitobacterium hafniense Strain DH, a Sulfate-reducing Bacterium Isolated from Paddy Soils.</title>
        <authorList>
            <person name="Bao P."/>
            <person name="Zhang X."/>
            <person name="Li G."/>
        </authorList>
    </citation>
    <scope>NUCLEOTIDE SEQUENCE [LARGE SCALE GENOMIC DNA]</scope>
    <source>
        <strain evidence="6 7">DH</strain>
    </source>
</reference>
<evidence type="ECO:0000256" key="2">
    <source>
        <dbReference type="ARBA" id="ARBA00023015"/>
    </source>
</evidence>
<name>A0A0W1JKX0_DESHA</name>
<comment type="similarity">
    <text evidence="1">Belongs to the LysR transcriptional regulatory family.</text>
</comment>
<feature type="domain" description="HTH lysR-type" evidence="5">
    <location>
        <begin position="2"/>
        <end position="59"/>
    </location>
</feature>
<dbReference type="Proteomes" id="UP000054623">
    <property type="component" value="Unassembled WGS sequence"/>
</dbReference>
<evidence type="ECO:0000256" key="1">
    <source>
        <dbReference type="ARBA" id="ARBA00009437"/>
    </source>
</evidence>
<dbReference type="RefSeq" id="WP_011459056.1">
    <property type="nucleotide sequence ID" value="NZ_LOCK01000021.1"/>
</dbReference>
<gene>
    <name evidence="6" type="ORF">AT727_21420</name>
</gene>
<dbReference type="InterPro" id="IPR036390">
    <property type="entry name" value="WH_DNA-bd_sf"/>
</dbReference>
<dbReference type="InterPro" id="IPR036388">
    <property type="entry name" value="WH-like_DNA-bd_sf"/>
</dbReference>
<evidence type="ECO:0000256" key="3">
    <source>
        <dbReference type="ARBA" id="ARBA00023125"/>
    </source>
</evidence>
<evidence type="ECO:0000313" key="7">
    <source>
        <dbReference type="Proteomes" id="UP000054623"/>
    </source>
</evidence>
<dbReference type="SUPFAM" id="SSF53850">
    <property type="entry name" value="Periplasmic binding protein-like II"/>
    <property type="match status" value="1"/>
</dbReference>
<dbReference type="PANTHER" id="PTHR30126">
    <property type="entry name" value="HTH-TYPE TRANSCRIPTIONAL REGULATOR"/>
    <property type="match status" value="1"/>
</dbReference>
<accession>A0A0W1JKX0</accession>
<dbReference type="AlphaFoldDB" id="A0A0W1JKX0"/>
<dbReference type="InterPro" id="IPR000847">
    <property type="entry name" value="LysR_HTH_N"/>
</dbReference>
<dbReference type="PRINTS" id="PR00039">
    <property type="entry name" value="HTHLYSR"/>
</dbReference>
<dbReference type="EMBL" id="LOCK01000021">
    <property type="protein sequence ID" value="KTE91679.1"/>
    <property type="molecule type" value="Genomic_DNA"/>
</dbReference>
<sequence length="305" mass="34711">MMNLEQSTYLVEVDKYKSITKAANNLFVSQSTISMSIAHLEKELNIIIFKRSKTGVTATANGKKIITYAQNILNELKNMNEYAINCSNNLASTIKITSAPTFCNSILIDIVTELLTTTPEIHIDLKENNNEHIIQNIYNGEIDIGIIGHLCDSKDRILNNLDKKSISYEEFYCGNVNLYLNKNHPLLYKNSITLQDLSNYPLVSHQYLLKHWTNPLQLKNLASEFYNYESIKIIIQNSNLIAIMPDIIEINDYSINAGLIVRLSEVELNTKVCYGCIRSLKNDILPAEKKIIDLLKSKCDQIYIP</sequence>
<organism evidence="6 7">
    <name type="scientific">Desulfitobacterium hafniense</name>
    <name type="common">Desulfitobacterium frappieri</name>
    <dbReference type="NCBI Taxonomy" id="49338"/>
    <lineage>
        <taxon>Bacteria</taxon>
        <taxon>Bacillati</taxon>
        <taxon>Bacillota</taxon>
        <taxon>Clostridia</taxon>
        <taxon>Eubacteriales</taxon>
        <taxon>Desulfitobacteriaceae</taxon>
        <taxon>Desulfitobacterium</taxon>
    </lineage>
</organism>
<protein>
    <submittedName>
        <fullName evidence="6">LysR family transcriptional regulator</fullName>
    </submittedName>
</protein>
<dbReference type="Gene3D" id="1.10.10.10">
    <property type="entry name" value="Winged helix-like DNA-binding domain superfamily/Winged helix DNA-binding domain"/>
    <property type="match status" value="1"/>
</dbReference>
<dbReference type="GO" id="GO:0000976">
    <property type="term" value="F:transcription cis-regulatory region binding"/>
    <property type="evidence" value="ECO:0007669"/>
    <property type="project" value="TreeGrafter"/>
</dbReference>
<evidence type="ECO:0000313" key="6">
    <source>
        <dbReference type="EMBL" id="KTE91679.1"/>
    </source>
</evidence>
<dbReference type="CDD" id="cd05466">
    <property type="entry name" value="PBP2_LTTR_substrate"/>
    <property type="match status" value="1"/>
</dbReference>
<keyword evidence="2" id="KW-0805">Transcription regulation</keyword>
<dbReference type="OrthoDB" id="9803714at2"/>
<dbReference type="PROSITE" id="PS50931">
    <property type="entry name" value="HTH_LYSR"/>
    <property type="match status" value="1"/>
</dbReference>
<dbReference type="FunFam" id="1.10.10.10:FF:000001">
    <property type="entry name" value="LysR family transcriptional regulator"/>
    <property type="match status" value="1"/>
</dbReference>
<evidence type="ECO:0000256" key="4">
    <source>
        <dbReference type="ARBA" id="ARBA00023163"/>
    </source>
</evidence>
<comment type="caution">
    <text evidence="6">The sequence shown here is derived from an EMBL/GenBank/DDBJ whole genome shotgun (WGS) entry which is preliminary data.</text>
</comment>